<proteinExistence type="predicted"/>
<feature type="region of interest" description="Disordered" evidence="2">
    <location>
        <begin position="470"/>
        <end position="547"/>
    </location>
</feature>
<dbReference type="PANTHER" id="PTHR43941:SF1">
    <property type="entry name" value="STRUCTURAL MAINTENANCE OF CHROMOSOMES PROTEIN 2"/>
    <property type="match status" value="1"/>
</dbReference>
<feature type="compositionally biased region" description="Low complexity" evidence="2">
    <location>
        <begin position="152"/>
        <end position="165"/>
    </location>
</feature>
<dbReference type="GO" id="GO:0003682">
    <property type="term" value="F:chromatin binding"/>
    <property type="evidence" value="ECO:0007669"/>
    <property type="project" value="TreeGrafter"/>
</dbReference>
<feature type="region of interest" description="Disordered" evidence="2">
    <location>
        <begin position="1"/>
        <end position="165"/>
    </location>
</feature>
<feature type="coiled-coil region" evidence="1">
    <location>
        <begin position="304"/>
        <end position="457"/>
    </location>
</feature>
<evidence type="ECO:0000256" key="2">
    <source>
        <dbReference type="SAM" id="MobiDB-lite"/>
    </source>
</evidence>
<reference evidence="4" key="1">
    <citation type="journal article" date="2023" name="Mol. Phylogenet. Evol.">
        <title>Genome-scale phylogeny and comparative genomics of the fungal order Sordariales.</title>
        <authorList>
            <person name="Hensen N."/>
            <person name="Bonometti L."/>
            <person name="Westerberg I."/>
            <person name="Brannstrom I.O."/>
            <person name="Guillou S."/>
            <person name="Cros-Aarteil S."/>
            <person name="Calhoun S."/>
            <person name="Haridas S."/>
            <person name="Kuo A."/>
            <person name="Mondo S."/>
            <person name="Pangilinan J."/>
            <person name="Riley R."/>
            <person name="LaButti K."/>
            <person name="Andreopoulos B."/>
            <person name="Lipzen A."/>
            <person name="Chen C."/>
            <person name="Yan M."/>
            <person name="Daum C."/>
            <person name="Ng V."/>
            <person name="Clum A."/>
            <person name="Steindorff A."/>
            <person name="Ohm R.A."/>
            <person name="Martin F."/>
            <person name="Silar P."/>
            <person name="Natvig D.O."/>
            <person name="Lalanne C."/>
            <person name="Gautier V."/>
            <person name="Ament-Velasquez S.L."/>
            <person name="Kruys A."/>
            <person name="Hutchinson M.I."/>
            <person name="Powell A.J."/>
            <person name="Barry K."/>
            <person name="Miller A.N."/>
            <person name="Grigoriev I.V."/>
            <person name="Debuchy R."/>
            <person name="Gladieux P."/>
            <person name="Hiltunen Thoren M."/>
            <person name="Johannesson H."/>
        </authorList>
    </citation>
    <scope>NUCLEOTIDE SEQUENCE</scope>
    <source>
        <strain evidence="4">CBS 232.78</strain>
    </source>
</reference>
<dbReference type="Proteomes" id="UP001285441">
    <property type="component" value="Unassembled WGS sequence"/>
</dbReference>
<dbReference type="GO" id="GO:0000785">
    <property type="term" value="C:chromatin"/>
    <property type="evidence" value="ECO:0007669"/>
    <property type="project" value="TreeGrafter"/>
</dbReference>
<organism evidence="4 5">
    <name type="scientific">Podospora didyma</name>
    <dbReference type="NCBI Taxonomy" id="330526"/>
    <lineage>
        <taxon>Eukaryota</taxon>
        <taxon>Fungi</taxon>
        <taxon>Dikarya</taxon>
        <taxon>Ascomycota</taxon>
        <taxon>Pezizomycotina</taxon>
        <taxon>Sordariomycetes</taxon>
        <taxon>Sordariomycetidae</taxon>
        <taxon>Sordariales</taxon>
        <taxon>Podosporaceae</taxon>
        <taxon>Podospora</taxon>
    </lineage>
</organism>
<accession>A0AAE0N5Y9</accession>
<feature type="compositionally biased region" description="Basic and acidic residues" evidence="2">
    <location>
        <begin position="282"/>
        <end position="294"/>
    </location>
</feature>
<feature type="compositionally biased region" description="Low complexity" evidence="2">
    <location>
        <begin position="35"/>
        <end position="61"/>
    </location>
</feature>
<dbReference type="Pfam" id="PF01465">
    <property type="entry name" value="GRIP"/>
    <property type="match status" value="1"/>
</dbReference>
<dbReference type="GO" id="GO:0007076">
    <property type="term" value="P:mitotic chromosome condensation"/>
    <property type="evidence" value="ECO:0007669"/>
    <property type="project" value="TreeGrafter"/>
</dbReference>
<name>A0AAE0N5Y9_9PEZI</name>
<dbReference type="InterPro" id="IPR000237">
    <property type="entry name" value="GRIP_dom"/>
</dbReference>
<evidence type="ECO:0000313" key="4">
    <source>
        <dbReference type="EMBL" id="KAK3372057.1"/>
    </source>
</evidence>
<dbReference type="AlphaFoldDB" id="A0AAE0N5Y9"/>
<feature type="coiled-coil region" evidence="1">
    <location>
        <begin position="776"/>
        <end position="1042"/>
    </location>
</feature>
<evidence type="ECO:0000313" key="5">
    <source>
        <dbReference type="Proteomes" id="UP001285441"/>
    </source>
</evidence>
<feature type="compositionally biased region" description="Basic and acidic residues" evidence="2">
    <location>
        <begin position="10"/>
        <end position="31"/>
    </location>
</feature>
<keyword evidence="1" id="KW-0175">Coiled coil</keyword>
<feature type="coiled-coil region" evidence="1">
    <location>
        <begin position="550"/>
        <end position="667"/>
    </location>
</feature>
<dbReference type="GO" id="GO:0000796">
    <property type="term" value="C:condensin complex"/>
    <property type="evidence" value="ECO:0007669"/>
    <property type="project" value="TreeGrafter"/>
</dbReference>
<gene>
    <name evidence="4" type="ORF">B0H63DRAFT_401367</name>
</gene>
<dbReference type="PROSITE" id="PS50913">
    <property type="entry name" value="GRIP"/>
    <property type="match status" value="1"/>
</dbReference>
<keyword evidence="5" id="KW-1185">Reference proteome</keyword>
<feature type="region of interest" description="Disordered" evidence="2">
    <location>
        <begin position="271"/>
        <end position="294"/>
    </location>
</feature>
<evidence type="ECO:0000259" key="3">
    <source>
        <dbReference type="PROSITE" id="PS50913"/>
    </source>
</evidence>
<reference evidence="4" key="2">
    <citation type="submission" date="2023-06" db="EMBL/GenBank/DDBJ databases">
        <authorList>
            <consortium name="Lawrence Berkeley National Laboratory"/>
            <person name="Haridas S."/>
            <person name="Hensen N."/>
            <person name="Bonometti L."/>
            <person name="Westerberg I."/>
            <person name="Brannstrom I.O."/>
            <person name="Guillou S."/>
            <person name="Cros-Aarteil S."/>
            <person name="Calhoun S."/>
            <person name="Kuo A."/>
            <person name="Mondo S."/>
            <person name="Pangilinan J."/>
            <person name="Riley R."/>
            <person name="LaButti K."/>
            <person name="Andreopoulos B."/>
            <person name="Lipzen A."/>
            <person name="Chen C."/>
            <person name="Yanf M."/>
            <person name="Daum C."/>
            <person name="Ng V."/>
            <person name="Clum A."/>
            <person name="Steindorff A."/>
            <person name="Ohm R."/>
            <person name="Martin F."/>
            <person name="Silar P."/>
            <person name="Natvig D."/>
            <person name="Lalanne C."/>
            <person name="Gautier V."/>
            <person name="Ament-velasquez S.L."/>
            <person name="Kruys A."/>
            <person name="Hutchinson M.I."/>
            <person name="Powell A.J."/>
            <person name="Barry K."/>
            <person name="Miller A.N."/>
            <person name="Grigoriev I.V."/>
            <person name="Debuchy R."/>
            <person name="Gladieux P."/>
            <person name="Thoren M.H."/>
            <person name="Johannesson H."/>
        </authorList>
    </citation>
    <scope>NUCLEOTIDE SEQUENCE</scope>
    <source>
        <strain evidence="4">CBS 232.78</strain>
    </source>
</reference>
<dbReference type="SMART" id="SM00755">
    <property type="entry name" value="Grip"/>
    <property type="match status" value="1"/>
</dbReference>
<feature type="domain" description="GRIP" evidence="3">
    <location>
        <begin position="1084"/>
        <end position="1134"/>
    </location>
</feature>
<feature type="coiled-coil region" evidence="1">
    <location>
        <begin position="696"/>
        <end position="740"/>
    </location>
</feature>
<evidence type="ECO:0000256" key="1">
    <source>
        <dbReference type="SAM" id="Coils"/>
    </source>
</evidence>
<feature type="compositionally biased region" description="Pro residues" evidence="2">
    <location>
        <begin position="475"/>
        <end position="484"/>
    </location>
</feature>
<comment type="caution">
    <text evidence="4">The sequence shown here is derived from an EMBL/GenBank/DDBJ whole genome shotgun (WGS) entry which is preliminary data.</text>
</comment>
<dbReference type="PANTHER" id="PTHR43941">
    <property type="entry name" value="STRUCTURAL MAINTENANCE OF CHROMOSOMES PROTEIN 2"/>
    <property type="match status" value="1"/>
</dbReference>
<dbReference type="EMBL" id="JAULSW010000008">
    <property type="protein sequence ID" value="KAK3372057.1"/>
    <property type="molecule type" value="Genomic_DNA"/>
</dbReference>
<protein>
    <recommendedName>
        <fullName evidence="3">GRIP domain-containing protein</fullName>
    </recommendedName>
</protein>
<feature type="compositionally biased region" description="Basic residues" evidence="2">
    <location>
        <begin position="503"/>
        <end position="513"/>
    </location>
</feature>
<dbReference type="GO" id="GO:0000793">
    <property type="term" value="C:condensed chromosome"/>
    <property type="evidence" value="ECO:0007669"/>
    <property type="project" value="TreeGrafter"/>
</dbReference>
<sequence>MQRIKGIKGAIDRSIAEEQARQEQARLKAADTQKASSSEPSASARRSASTSRTRSGSNASTQSPVRRPRPRKASEVKDSNGDGAANPDPAVFEAAFVIDDTDEAATPARVATPLPTDDDTTKKAGKPADTAPTTGEIQSQTNGQQDHDATKSAVAALPASPAELSPEIQAKLRKLEKLEKQYPELLRSYRIAHSRATSIEPFEKALKEHTPLTSIKDTEALVEYLTQVNVKGDMVMQELKRVSVEKDTYKNNADEADKELAALKEEVAALKAEKASSAATKPSEEKAEGQAKDGEDFFSYDTEIPQLQAEVDKKSAEIHTLQTNVQNLKEELALARENSSSLVESLEKTTRELSESKDAVAVKAAVETQLEARKAEIVSLTERLDKSQARVKVLEIQLEKEKEHGAAAAKDNSAKMATYEAQITQLQADLEGAAGDKSSLSKKIARLAAEVDELRRSAAMDEVKIIDLTKKLQSIPPPPTPTTPTPTASEGTHLAPPAAGGGGKKKNKKKKKGGASASTPTALELTPSEADTGDQEAPSSLPASPMLAKNVELQAEVDQLKAELAEKLEQIERIDKKRHTEEELREEIENLRENMMLIGNNHVEAKDKIKALEAEKKALRERIAELEKEFETSAAAAKNNSKLAGEHESLRQEFEDLKTKSSTLQSDLAAAQQLAQARYKDLTDLREVLQKAQPELKSLRLESAALKTTREELNAKSAELRGLEKREKELKMELVRTQRLASDREAEIKSLHDRISTETNTRLRLEDEKRIAGRDLRRSEAEKIELSAREEKTSRELQRIQDESSKLRPRIKELEDEVSRLKKQHEVLSEDAELKKSQYASAQSLLGSMRDQTAEVSIQLKESQAQCESLDEELAETRKMLGERTREAETMRRLLQDVDERAEGKVREMKARMDQAIEERDRLEDESSALARRRARETEDLRQRIRDLEREIKSLATEKDDLEHKEREWRRRREELESVEERADAEINEMRTTVSNLRTTLDASEQQARNAENKNAELRKGLDDYRVRYDKLSKETKALQAKLALSATSAASTSSLGITSASSVRSSIDDSYSIRSGVNGSSTPHPASQDAMYLKTILLQFLEQKDNRLRAQLVPVLGKLLGFEKADEQKWLAAIQHLNRK</sequence>
<feature type="compositionally biased region" description="Polar residues" evidence="2">
    <location>
        <begin position="131"/>
        <end position="144"/>
    </location>
</feature>